<dbReference type="GO" id="GO:0005886">
    <property type="term" value="C:plasma membrane"/>
    <property type="evidence" value="ECO:0007669"/>
    <property type="project" value="UniProtKB-SubCell"/>
</dbReference>
<evidence type="ECO:0000256" key="5">
    <source>
        <dbReference type="SAM" id="SignalP"/>
    </source>
</evidence>
<gene>
    <name evidence="6" type="ORF">KP79_PYT11619</name>
</gene>
<dbReference type="OrthoDB" id="10553160at2759"/>
<accession>A0A210R4A6</accession>
<evidence type="ECO:0000313" key="7">
    <source>
        <dbReference type="Proteomes" id="UP000242188"/>
    </source>
</evidence>
<name>A0A210R4A6_MIZYE</name>
<proteinExistence type="predicted"/>
<dbReference type="AlphaFoldDB" id="A0A210R4A6"/>
<feature type="region of interest" description="Disordered" evidence="3">
    <location>
        <begin position="411"/>
        <end position="445"/>
    </location>
</feature>
<keyword evidence="5" id="KW-0732">Signal</keyword>
<evidence type="ECO:0000256" key="4">
    <source>
        <dbReference type="SAM" id="Phobius"/>
    </source>
</evidence>
<feature type="signal peptide" evidence="5">
    <location>
        <begin position="1"/>
        <end position="28"/>
    </location>
</feature>
<feature type="compositionally biased region" description="Basic and acidic residues" evidence="3">
    <location>
        <begin position="433"/>
        <end position="445"/>
    </location>
</feature>
<dbReference type="Gene3D" id="2.60.40.2160">
    <property type="entry name" value="Interleukin-17 receptor A/B, fibronectin-III-like domain 1"/>
    <property type="match status" value="1"/>
</dbReference>
<comment type="caution">
    <text evidence="6">The sequence shown here is derived from an EMBL/GenBank/DDBJ whole genome shotgun (WGS) entry which is preliminary data.</text>
</comment>
<dbReference type="Proteomes" id="UP000242188">
    <property type="component" value="Unassembled WGS sequence"/>
</dbReference>
<dbReference type="InterPro" id="IPR038683">
    <property type="entry name" value="IL17RA/B_FnIII-like_1_sf"/>
</dbReference>
<keyword evidence="4" id="KW-0472">Membrane</keyword>
<keyword evidence="4" id="KW-0812">Transmembrane</keyword>
<reference evidence="6 7" key="1">
    <citation type="journal article" date="2017" name="Nat. Ecol. Evol.">
        <title>Scallop genome provides insights into evolution of bilaterian karyotype and development.</title>
        <authorList>
            <person name="Wang S."/>
            <person name="Zhang J."/>
            <person name="Jiao W."/>
            <person name="Li J."/>
            <person name="Xun X."/>
            <person name="Sun Y."/>
            <person name="Guo X."/>
            <person name="Huan P."/>
            <person name="Dong B."/>
            <person name="Zhang L."/>
            <person name="Hu X."/>
            <person name="Sun X."/>
            <person name="Wang J."/>
            <person name="Zhao C."/>
            <person name="Wang Y."/>
            <person name="Wang D."/>
            <person name="Huang X."/>
            <person name="Wang R."/>
            <person name="Lv J."/>
            <person name="Li Y."/>
            <person name="Zhang Z."/>
            <person name="Liu B."/>
            <person name="Lu W."/>
            <person name="Hui Y."/>
            <person name="Liang J."/>
            <person name="Zhou Z."/>
            <person name="Hou R."/>
            <person name="Li X."/>
            <person name="Liu Y."/>
            <person name="Li H."/>
            <person name="Ning X."/>
            <person name="Lin Y."/>
            <person name="Zhao L."/>
            <person name="Xing Q."/>
            <person name="Dou J."/>
            <person name="Li Y."/>
            <person name="Mao J."/>
            <person name="Guo H."/>
            <person name="Dou H."/>
            <person name="Li T."/>
            <person name="Mu C."/>
            <person name="Jiang W."/>
            <person name="Fu Q."/>
            <person name="Fu X."/>
            <person name="Miao Y."/>
            <person name="Liu J."/>
            <person name="Yu Q."/>
            <person name="Li R."/>
            <person name="Liao H."/>
            <person name="Li X."/>
            <person name="Kong Y."/>
            <person name="Jiang Z."/>
            <person name="Chourrout D."/>
            <person name="Li R."/>
            <person name="Bao Z."/>
        </authorList>
    </citation>
    <scope>NUCLEOTIDE SEQUENCE [LARGE SCALE GENOMIC DNA]</scope>
    <source>
        <strain evidence="6 7">PY_sf001</strain>
    </source>
</reference>
<dbReference type="EMBL" id="NEDP02000459">
    <property type="protein sequence ID" value="OWF55839.1"/>
    <property type="molecule type" value="Genomic_DNA"/>
</dbReference>
<keyword evidence="7" id="KW-1185">Reference proteome</keyword>
<sequence>MYCRGYMTKSEALFARIVFLVEVAEVLAALTCMGTCRDEMNGSVSCSQENYTDYDIRLLSPTVQPCGPSEPVGFKGQVSYPTDRQSAKLMYTWKSPDDTSVDDLVGFQISVGFPGRPIKSPTRVFRIRFNNSSTHRGWSFQLSCTYNEPSVNVRVHAICTSLPLCRNKYSDNSLTVNILPKPSPSPYSPTENGQKDDHALTTVNISPIPTPTLNLPAGSGQKSDPALTSAAIVASIAAVVAITILVWFIRRKALATKNLRTLDNAREGRESIESRSSNIRYYNNACETRNIAENTRISLHNGYNNYGDSGEIDIQRYSLNGRTSSTVHSNDPCPLHGYLSSVVADSPDKSNRYVPYTVSNGTAVVTFIQTNPNRTRTDNTLEMFELVPDNLSREKKTSGEMPEGVYKLLRDSQSSTMTGESDEENGAYASTTIEERWLRLNEEAP</sequence>
<comment type="subcellular location">
    <subcellularLocation>
        <location evidence="1">Cell membrane</location>
        <topology evidence="1">Single-pass type I membrane protein</topology>
    </subcellularLocation>
</comment>
<evidence type="ECO:0000313" key="6">
    <source>
        <dbReference type="EMBL" id="OWF55839.1"/>
    </source>
</evidence>
<evidence type="ECO:0000256" key="3">
    <source>
        <dbReference type="SAM" id="MobiDB-lite"/>
    </source>
</evidence>
<feature type="transmembrane region" description="Helical" evidence="4">
    <location>
        <begin position="226"/>
        <end position="249"/>
    </location>
</feature>
<organism evidence="6 7">
    <name type="scientific">Mizuhopecten yessoensis</name>
    <name type="common">Japanese scallop</name>
    <name type="synonym">Patinopecten yessoensis</name>
    <dbReference type="NCBI Taxonomy" id="6573"/>
    <lineage>
        <taxon>Eukaryota</taxon>
        <taxon>Metazoa</taxon>
        <taxon>Spiralia</taxon>
        <taxon>Lophotrochozoa</taxon>
        <taxon>Mollusca</taxon>
        <taxon>Bivalvia</taxon>
        <taxon>Autobranchia</taxon>
        <taxon>Pteriomorphia</taxon>
        <taxon>Pectinida</taxon>
        <taxon>Pectinoidea</taxon>
        <taxon>Pectinidae</taxon>
        <taxon>Mizuhopecten</taxon>
    </lineage>
</organism>
<keyword evidence="2" id="KW-1003">Cell membrane</keyword>
<feature type="chain" id="PRO_5013210774" evidence="5">
    <location>
        <begin position="29"/>
        <end position="445"/>
    </location>
</feature>
<protein>
    <submittedName>
        <fullName evidence="6">Uncharacterized protein</fullName>
    </submittedName>
</protein>
<evidence type="ECO:0000256" key="1">
    <source>
        <dbReference type="ARBA" id="ARBA00004251"/>
    </source>
</evidence>
<evidence type="ECO:0000256" key="2">
    <source>
        <dbReference type="ARBA" id="ARBA00022475"/>
    </source>
</evidence>
<keyword evidence="4" id="KW-1133">Transmembrane helix</keyword>